<dbReference type="AlphaFoldDB" id="A0A923GAJ3"/>
<reference evidence="2" key="2">
    <citation type="submission" date="2020-07" db="EMBL/GenBank/DDBJ databases">
        <authorList>
            <person name="Lood C."/>
            <person name="Girard L."/>
        </authorList>
    </citation>
    <scope>NUCLEOTIDE SEQUENCE</scope>
    <source>
        <strain evidence="2">BW13M1</strain>
    </source>
</reference>
<dbReference type="RefSeq" id="WP_186733927.1">
    <property type="nucleotide sequence ID" value="NZ_JABWRJ020000005.1"/>
</dbReference>
<proteinExistence type="predicted"/>
<accession>A0A923GAJ3</accession>
<dbReference type="EMBL" id="JABWRJ010000020">
    <property type="protein sequence ID" value="MBC3447275.1"/>
    <property type="molecule type" value="Genomic_DNA"/>
</dbReference>
<keyword evidence="1" id="KW-0472">Membrane</keyword>
<organism evidence="2">
    <name type="scientific">Pseudomonas peradeniyensis</name>
    <dbReference type="NCBI Taxonomy" id="2745488"/>
    <lineage>
        <taxon>Bacteria</taxon>
        <taxon>Pseudomonadati</taxon>
        <taxon>Pseudomonadota</taxon>
        <taxon>Gammaproteobacteria</taxon>
        <taxon>Pseudomonadales</taxon>
        <taxon>Pseudomonadaceae</taxon>
        <taxon>Pseudomonas</taxon>
    </lineage>
</organism>
<sequence length="213" mass="24959">MGTRNTFIIFGIILLTPIAIYAWQFGIGIWKTHDDWAKMGSALGGIYAPILSALTLYMIYRQLRLQAVIHLDQMDWQKLQTSRNHGVFLCEKIKDIISSHHGMRRFLDTLEETQPHKKISKEDYLTFVGKDETSMLLYQLITLMRKLRFCETGKEIRFHLHGLALASIGAELLNSFEIRLCRWHDMDHKDFNRDLCVFTDQSDLDTLQQLRQR</sequence>
<gene>
    <name evidence="2" type="ORF">HU751_15950</name>
</gene>
<comment type="caution">
    <text evidence="2">The sequence shown here is derived from an EMBL/GenBank/DDBJ whole genome shotgun (WGS) entry which is preliminary data.</text>
</comment>
<evidence type="ECO:0000256" key="1">
    <source>
        <dbReference type="SAM" id="Phobius"/>
    </source>
</evidence>
<keyword evidence="1" id="KW-0812">Transmembrane</keyword>
<feature type="transmembrane region" description="Helical" evidence="1">
    <location>
        <begin position="7"/>
        <end position="30"/>
    </location>
</feature>
<protein>
    <submittedName>
        <fullName evidence="2">Uncharacterized protein</fullName>
    </submittedName>
</protein>
<evidence type="ECO:0000313" key="2">
    <source>
        <dbReference type="EMBL" id="MBC3447275.1"/>
    </source>
</evidence>
<reference evidence="2" key="1">
    <citation type="journal article" date="2020" name="Microorganisms">
        <title>Reliable Identification of Environmental Pseudomonas Isolates Using the rpoD Gene.</title>
        <authorList>
            <consortium name="The Broad Institute Genome Sequencing Platform"/>
            <person name="Girard L."/>
            <person name="Lood C."/>
            <person name="Rokni-Zadeh H."/>
            <person name="van Noort V."/>
            <person name="Lavigne R."/>
            <person name="De Mot R."/>
        </authorList>
    </citation>
    <scope>NUCLEOTIDE SEQUENCE</scope>
    <source>
        <strain evidence="2">BW13M1</strain>
    </source>
</reference>
<feature type="transmembrane region" description="Helical" evidence="1">
    <location>
        <begin position="42"/>
        <end position="60"/>
    </location>
</feature>
<name>A0A923GAJ3_9PSED</name>
<keyword evidence="1" id="KW-1133">Transmembrane helix</keyword>